<evidence type="ECO:0000256" key="1">
    <source>
        <dbReference type="SAM" id="MobiDB-lite"/>
    </source>
</evidence>
<gene>
    <name evidence="3" type="primary">LOC111594170</name>
</gene>
<dbReference type="KEGG" id="dhe:111594170"/>
<sequence length="244" mass="26325">MKLRSGREINVDLNDGGADLFDSSAAAAGTRAGAGNAAGGTRRVDSDRPIRRITRLNSTEGAILAGLATSPERRNGRAQSSAAKRYRNRNQNRNQNRITPMATKQRSAPKPVVENTATAALEELNMLTAAVSGRDVKPPGARTVSVRSTRCLQQMRRPRAPPSVPNTNCMFPTRYTMFFVRQFLSQCEKGTYSGSDIVDVVVGWPQTVLSSIGSTTTTETESDDNTTQQTESSAPSSSLNESEN</sequence>
<organism evidence="2 3">
    <name type="scientific">Drosophila hydei</name>
    <name type="common">Fruit fly</name>
    <dbReference type="NCBI Taxonomy" id="7224"/>
    <lineage>
        <taxon>Eukaryota</taxon>
        <taxon>Metazoa</taxon>
        <taxon>Ecdysozoa</taxon>
        <taxon>Arthropoda</taxon>
        <taxon>Hexapoda</taxon>
        <taxon>Insecta</taxon>
        <taxon>Pterygota</taxon>
        <taxon>Neoptera</taxon>
        <taxon>Endopterygota</taxon>
        <taxon>Diptera</taxon>
        <taxon>Brachycera</taxon>
        <taxon>Muscomorpha</taxon>
        <taxon>Ephydroidea</taxon>
        <taxon>Drosophilidae</taxon>
        <taxon>Drosophila</taxon>
    </lineage>
</organism>
<dbReference type="Proteomes" id="UP000504633">
    <property type="component" value="Unplaced"/>
</dbReference>
<evidence type="ECO:0000313" key="2">
    <source>
        <dbReference type="Proteomes" id="UP000504633"/>
    </source>
</evidence>
<dbReference type="GeneID" id="111594170"/>
<protein>
    <submittedName>
        <fullName evidence="3">Uncharacterized protein LOC111594170</fullName>
    </submittedName>
</protein>
<feature type="compositionally biased region" description="Low complexity" evidence="1">
    <location>
        <begin position="214"/>
        <end position="244"/>
    </location>
</feature>
<reference evidence="3" key="1">
    <citation type="submission" date="2025-08" db="UniProtKB">
        <authorList>
            <consortium name="RefSeq"/>
        </authorList>
    </citation>
    <scope>IDENTIFICATION</scope>
    <source>
        <strain evidence="3">15085-1641.00</strain>
        <tissue evidence="3">Whole body</tissue>
    </source>
</reference>
<evidence type="ECO:0000313" key="3">
    <source>
        <dbReference type="RefSeq" id="XP_023163124.1"/>
    </source>
</evidence>
<dbReference type="RefSeq" id="XP_023163124.1">
    <property type="nucleotide sequence ID" value="XM_023307356.2"/>
</dbReference>
<feature type="region of interest" description="Disordered" evidence="1">
    <location>
        <begin position="66"/>
        <end position="111"/>
    </location>
</feature>
<feature type="region of interest" description="Disordered" evidence="1">
    <location>
        <begin position="212"/>
        <end position="244"/>
    </location>
</feature>
<name>A0A6J1LF70_DROHY</name>
<proteinExistence type="predicted"/>
<accession>A0A6J1LF70</accession>
<keyword evidence="2" id="KW-1185">Reference proteome</keyword>
<dbReference type="AlphaFoldDB" id="A0A6J1LF70"/>
<dbReference type="OMA" id="NIVIRWP"/>